<proteinExistence type="inferred from homology"/>
<keyword evidence="4" id="KW-0460">Magnesium</keyword>
<dbReference type="OrthoDB" id="9797743at2"/>
<dbReference type="EMBL" id="SMFZ01000001">
    <property type="protein sequence ID" value="TCK24268.1"/>
    <property type="molecule type" value="Genomic_DNA"/>
</dbReference>
<comment type="caution">
    <text evidence="6">The sequence shown here is derived from an EMBL/GenBank/DDBJ whole genome shotgun (WGS) entry which is preliminary data.</text>
</comment>
<dbReference type="GO" id="GO:0046872">
    <property type="term" value="F:metal ion binding"/>
    <property type="evidence" value="ECO:0007669"/>
    <property type="project" value="UniProtKB-KW"/>
</dbReference>
<comment type="similarity">
    <text evidence="2">Belongs to the HAD-like hydrolase superfamily. CbbY/CbbZ/Gph/YieH family.</text>
</comment>
<dbReference type="CDD" id="cd07505">
    <property type="entry name" value="HAD_BPGM-like"/>
    <property type="match status" value="1"/>
</dbReference>
<dbReference type="GO" id="GO:0016787">
    <property type="term" value="F:hydrolase activity"/>
    <property type="evidence" value="ECO:0007669"/>
    <property type="project" value="UniProtKB-KW"/>
</dbReference>
<dbReference type="NCBIfam" id="TIGR01509">
    <property type="entry name" value="HAD-SF-IA-v3"/>
    <property type="match status" value="1"/>
</dbReference>
<evidence type="ECO:0000256" key="3">
    <source>
        <dbReference type="ARBA" id="ARBA00022723"/>
    </source>
</evidence>
<comment type="cofactor">
    <cofactor evidence="1">
        <name>Mg(2+)</name>
        <dbReference type="ChEBI" id="CHEBI:18420"/>
    </cofactor>
</comment>
<dbReference type="InterPro" id="IPR036412">
    <property type="entry name" value="HAD-like_sf"/>
</dbReference>
<dbReference type="InterPro" id="IPR023214">
    <property type="entry name" value="HAD_sf"/>
</dbReference>
<dbReference type="PANTHER" id="PTHR46193:SF18">
    <property type="entry name" value="HEXITOL PHOSPHATASE B"/>
    <property type="match status" value="1"/>
</dbReference>
<evidence type="ECO:0000313" key="6">
    <source>
        <dbReference type="EMBL" id="TCK24268.1"/>
    </source>
</evidence>
<dbReference type="AlphaFoldDB" id="A0A4R1HQ84"/>
<gene>
    <name evidence="6" type="ORF">EV378_0039</name>
</gene>
<dbReference type="Pfam" id="PF00702">
    <property type="entry name" value="Hydrolase"/>
    <property type="match status" value="1"/>
</dbReference>
<accession>A0A4R1HQ84</accession>
<dbReference type="RefSeq" id="WP_132420659.1">
    <property type="nucleotide sequence ID" value="NZ_SMFZ01000001.1"/>
</dbReference>
<evidence type="ECO:0000256" key="4">
    <source>
        <dbReference type="ARBA" id="ARBA00022842"/>
    </source>
</evidence>
<organism evidence="6 7">
    <name type="scientific">Pseudonocardia endophytica</name>
    <dbReference type="NCBI Taxonomy" id="401976"/>
    <lineage>
        <taxon>Bacteria</taxon>
        <taxon>Bacillati</taxon>
        <taxon>Actinomycetota</taxon>
        <taxon>Actinomycetes</taxon>
        <taxon>Pseudonocardiales</taxon>
        <taxon>Pseudonocardiaceae</taxon>
        <taxon>Pseudonocardia</taxon>
    </lineage>
</organism>
<dbReference type="SFLD" id="SFLDS00003">
    <property type="entry name" value="Haloacid_Dehalogenase"/>
    <property type="match status" value="1"/>
</dbReference>
<dbReference type="InterPro" id="IPR023198">
    <property type="entry name" value="PGP-like_dom2"/>
</dbReference>
<dbReference type="InterPro" id="IPR051600">
    <property type="entry name" value="Beta-PGM-like"/>
</dbReference>
<evidence type="ECO:0000256" key="5">
    <source>
        <dbReference type="ARBA" id="ARBA00023277"/>
    </source>
</evidence>
<dbReference type="SUPFAM" id="SSF56784">
    <property type="entry name" value="HAD-like"/>
    <property type="match status" value="1"/>
</dbReference>
<name>A0A4R1HQ84_PSEEN</name>
<dbReference type="Gene3D" id="1.10.150.240">
    <property type="entry name" value="Putative phosphatase, domain 2"/>
    <property type="match status" value="1"/>
</dbReference>
<dbReference type="PRINTS" id="PR00413">
    <property type="entry name" value="HADHALOGNASE"/>
</dbReference>
<dbReference type="PANTHER" id="PTHR46193">
    <property type="entry name" value="6-PHOSPHOGLUCONATE PHOSPHATASE"/>
    <property type="match status" value="1"/>
</dbReference>
<keyword evidence="5" id="KW-0119">Carbohydrate metabolism</keyword>
<protein>
    <submittedName>
        <fullName evidence="6">HAD superfamily hydrolase (TIGR01509 family)</fullName>
    </submittedName>
</protein>
<evidence type="ECO:0000256" key="1">
    <source>
        <dbReference type="ARBA" id="ARBA00001946"/>
    </source>
</evidence>
<dbReference type="SFLD" id="SFLDG01129">
    <property type="entry name" value="C1.5:_HAD__Beta-PGM__Phosphata"/>
    <property type="match status" value="1"/>
</dbReference>
<evidence type="ECO:0000256" key="2">
    <source>
        <dbReference type="ARBA" id="ARBA00006171"/>
    </source>
</evidence>
<evidence type="ECO:0000313" key="7">
    <source>
        <dbReference type="Proteomes" id="UP000295560"/>
    </source>
</evidence>
<reference evidence="6 7" key="1">
    <citation type="submission" date="2019-03" db="EMBL/GenBank/DDBJ databases">
        <title>Sequencing the genomes of 1000 actinobacteria strains.</title>
        <authorList>
            <person name="Klenk H.-P."/>
        </authorList>
    </citation>
    <scope>NUCLEOTIDE SEQUENCE [LARGE SCALE GENOMIC DNA]</scope>
    <source>
        <strain evidence="6 7">DSM 44969</strain>
    </source>
</reference>
<dbReference type="Proteomes" id="UP000295560">
    <property type="component" value="Unassembled WGS sequence"/>
</dbReference>
<keyword evidence="7" id="KW-1185">Reference proteome</keyword>
<keyword evidence="6" id="KW-0378">Hydrolase</keyword>
<dbReference type="InterPro" id="IPR006439">
    <property type="entry name" value="HAD-SF_hydro_IA"/>
</dbReference>
<keyword evidence="3" id="KW-0479">Metal-binding</keyword>
<dbReference type="Gene3D" id="3.40.50.1000">
    <property type="entry name" value="HAD superfamily/HAD-like"/>
    <property type="match status" value="1"/>
</dbReference>
<sequence>MDAVLVDMDGTLADSEKLWDRALDDLMAHLGAGPLSEPARHETVGGSLRFSTGVCFREAGRPGPSEDELVAACDWLFARAGELFAEGVPWRPGAPELLAALHTAAVPVVLVTNTVRSLTETALDTLGRAHFAATLCGDEVSRPKPDPELYATAAALVGADPSRCLAVEDSPAGATAAEAAGCPVLVVPCELPVPGGPRRAQRATLEGVGVDDLVRIHADLSGHA</sequence>